<comment type="cofactor">
    <cofactor evidence="1">
        <name>Zn(2+)</name>
        <dbReference type="ChEBI" id="CHEBI:29105"/>
    </cofactor>
</comment>
<dbReference type="SMART" id="SM00849">
    <property type="entry name" value="Lactamase_B"/>
    <property type="match status" value="1"/>
</dbReference>
<evidence type="ECO:0000256" key="3">
    <source>
        <dbReference type="ARBA" id="ARBA00022801"/>
    </source>
</evidence>
<evidence type="ECO:0000313" key="13">
    <source>
        <dbReference type="Proteomes" id="UP000220133"/>
    </source>
</evidence>
<evidence type="ECO:0000256" key="7">
    <source>
        <dbReference type="ARBA" id="ARBA00068034"/>
    </source>
</evidence>
<evidence type="ECO:0000256" key="2">
    <source>
        <dbReference type="ARBA" id="ARBA00022723"/>
    </source>
</evidence>
<evidence type="ECO:0000256" key="10">
    <source>
        <dbReference type="SAM" id="SignalP"/>
    </source>
</evidence>
<dbReference type="Pfam" id="PF00753">
    <property type="entry name" value="Lactamase_B"/>
    <property type="match status" value="1"/>
</dbReference>
<organism evidence="12 13">
    <name type="scientific">Chitinophaga caeni</name>
    <dbReference type="NCBI Taxonomy" id="2029983"/>
    <lineage>
        <taxon>Bacteria</taxon>
        <taxon>Pseudomonadati</taxon>
        <taxon>Bacteroidota</taxon>
        <taxon>Chitinophagia</taxon>
        <taxon>Chitinophagales</taxon>
        <taxon>Chitinophagaceae</taxon>
        <taxon>Chitinophaga</taxon>
    </lineage>
</organism>
<comment type="similarity">
    <text evidence="5">Belongs to the metallo-beta-lactamase superfamily. Type III sulfatase family.</text>
</comment>
<dbReference type="FunFam" id="3.60.15.30:FF:000001">
    <property type="entry name" value="Alkyl/aryl-sulfatase BDS1"/>
    <property type="match status" value="1"/>
</dbReference>
<dbReference type="Proteomes" id="UP000220133">
    <property type="component" value="Chromosome"/>
</dbReference>
<feature type="domain" description="Metallo-beta-lactamase" evidence="11">
    <location>
        <begin position="145"/>
        <end position="368"/>
    </location>
</feature>
<dbReference type="SUPFAM" id="SSF55718">
    <property type="entry name" value="SCP-like"/>
    <property type="match status" value="1"/>
</dbReference>
<dbReference type="SUPFAM" id="SSF56281">
    <property type="entry name" value="Metallo-hydrolase/oxidoreductase"/>
    <property type="match status" value="1"/>
</dbReference>
<dbReference type="AlphaFoldDB" id="A0A291QXQ3"/>
<evidence type="ECO:0000256" key="8">
    <source>
        <dbReference type="ARBA" id="ARBA00075789"/>
    </source>
</evidence>
<protein>
    <recommendedName>
        <fullName evidence="7">Linear primary-alkylsulfatase</fullName>
        <ecNumber evidence="6">3.1.6.21</ecNumber>
    </recommendedName>
    <alternativeName>
        <fullName evidence="8">Type III linear primary-alkylsulfatase</fullName>
    </alternativeName>
</protein>
<keyword evidence="10" id="KW-0732">Signal</keyword>
<dbReference type="CDD" id="cd07710">
    <property type="entry name" value="arylsulfatase_Sdsa1-like_MBL-fold"/>
    <property type="match status" value="1"/>
</dbReference>
<dbReference type="InterPro" id="IPR029228">
    <property type="entry name" value="Alkyl_sulf_dimr"/>
</dbReference>
<evidence type="ECO:0000259" key="11">
    <source>
        <dbReference type="SMART" id="SM00849"/>
    </source>
</evidence>
<keyword evidence="13" id="KW-1185">Reference proteome</keyword>
<sequence length="678" mass="74979">MIKELKIQHLAVLLSICSLFQLACRSPNKPSGNTANNDSSITSANSSKDASQFTEQKQSDLLSYLPFDDTSDFADARKGFIATLDAGEIKDEDGNVVYSMKQYDFIKGNAPATANPSLWRQSEINSINGLFKVTDGIYQIRGFDLSNMTLIEGKTGWIIIDPLISPPTAKAGLDLANEKLGKRPVSAIIHTHSHIDHFGGIRGVVDEKDVKSGKVKIYVPEGFFDEAISENVMGGNTMGRRASYMYGNLLAKDPKGTLGTGLGQTTSVGLSGILDGTDVIRKLGGENRVIDGINVEFIYTPESEAPAEMMFYFPGFKAFCQAEDINHTLHNLYTLRGAKVRNGQKWSHYIDLALEKWGNDVQVSFGSHHWPVWGNEKINEYWKSQRDLYRFIHDQTLRLANNGYTPVEIANMIKLPPALDKKFSNRGYYGSVSHNVKAQYDLYFGWFDGNPANLDKLPPTEGGKKYVEFMGGADNLLSQAKKSYANGEYRWVAEVVNHLVFADPKNMEAKDLLADAYEQLGYQAESGPWRNFYLSGAKELREGVKVLPAPNTAGPDMVKGMSTELFLNYIAMRFKGTDDAAAGMKYNFNIIMPDVNEKAALIVENGTVTPRIGSNLANDVTATLTVNRSDLDKISLGEAKFGDLVSNGTIKINGDQDAFKAFLGALDHFNFWFNIIEP</sequence>
<dbReference type="InterPro" id="IPR044097">
    <property type="entry name" value="Bds1/SdsA1_MBL-fold"/>
</dbReference>
<dbReference type="RefSeq" id="WP_098195093.1">
    <property type="nucleotide sequence ID" value="NZ_CP023777.1"/>
</dbReference>
<dbReference type="EMBL" id="CP023777">
    <property type="protein sequence ID" value="ATL48720.1"/>
    <property type="molecule type" value="Genomic_DNA"/>
</dbReference>
<feature type="region of interest" description="Disordered" evidence="9">
    <location>
        <begin position="29"/>
        <end position="49"/>
    </location>
</feature>
<dbReference type="PANTHER" id="PTHR43223:SF1">
    <property type="entry name" value="ALKYL_ARYL-SULFATASE BDS1"/>
    <property type="match status" value="1"/>
</dbReference>
<keyword evidence="4" id="KW-0862">Zinc</keyword>
<keyword evidence="2" id="KW-0479">Metal-binding</keyword>
<dbReference type="EC" id="3.1.6.21" evidence="6"/>
<dbReference type="Gene3D" id="1.25.40.880">
    <property type="entry name" value="Alkyl sulfatase, dimerisation domain"/>
    <property type="match status" value="1"/>
</dbReference>
<dbReference type="KEGG" id="cbae:COR50_16980"/>
<evidence type="ECO:0000256" key="9">
    <source>
        <dbReference type="SAM" id="MobiDB-lite"/>
    </source>
</evidence>
<dbReference type="Gene3D" id="3.60.15.30">
    <property type="entry name" value="Metallo-beta-lactamase domain"/>
    <property type="match status" value="1"/>
</dbReference>
<evidence type="ECO:0000256" key="1">
    <source>
        <dbReference type="ARBA" id="ARBA00001947"/>
    </source>
</evidence>
<dbReference type="Gene3D" id="3.30.1050.10">
    <property type="entry name" value="SCP2 sterol-binding domain"/>
    <property type="match status" value="1"/>
</dbReference>
<dbReference type="Pfam" id="PF14864">
    <property type="entry name" value="Alkyl_sulf_C"/>
    <property type="match status" value="1"/>
</dbReference>
<dbReference type="GO" id="GO:0046872">
    <property type="term" value="F:metal ion binding"/>
    <property type="evidence" value="ECO:0007669"/>
    <property type="project" value="UniProtKB-KW"/>
</dbReference>
<keyword evidence="3" id="KW-0378">Hydrolase</keyword>
<reference evidence="12 13" key="1">
    <citation type="submission" date="2017-10" db="EMBL/GenBank/DDBJ databases">
        <title>Paenichitinophaga pekingensis gen. nov., sp. nov., isolated from activated sludge.</title>
        <authorList>
            <person name="Jin D."/>
            <person name="Kong X."/>
            <person name="Deng Y."/>
            <person name="Bai Z."/>
        </authorList>
    </citation>
    <scope>NUCLEOTIDE SEQUENCE [LARGE SCALE GENOMIC DNA]</scope>
    <source>
        <strain evidence="12 13">13</strain>
    </source>
</reference>
<accession>A0A291QXQ3</accession>
<dbReference type="InterPro" id="IPR029229">
    <property type="entry name" value="Alkyl_sulf_C"/>
</dbReference>
<dbReference type="FunFam" id="1.25.40.880:FF:000001">
    <property type="entry name" value="SDS hydrolase SdsA1"/>
    <property type="match status" value="1"/>
</dbReference>
<evidence type="ECO:0000256" key="5">
    <source>
        <dbReference type="ARBA" id="ARBA00033751"/>
    </source>
</evidence>
<dbReference type="InterPro" id="IPR038536">
    <property type="entry name" value="Alkyl/aryl-sulf_dimr_sf"/>
</dbReference>
<dbReference type="PANTHER" id="PTHR43223">
    <property type="entry name" value="ALKYL/ARYL-SULFATASE"/>
    <property type="match status" value="1"/>
</dbReference>
<proteinExistence type="inferred from homology"/>
<dbReference type="InterPro" id="IPR001279">
    <property type="entry name" value="Metallo-B-lactamas"/>
</dbReference>
<dbReference type="OrthoDB" id="9802248at2"/>
<dbReference type="GO" id="GO:0018909">
    <property type="term" value="P:dodecyl sulfate metabolic process"/>
    <property type="evidence" value="ECO:0007669"/>
    <property type="project" value="InterPro"/>
</dbReference>
<dbReference type="InterPro" id="IPR036527">
    <property type="entry name" value="SCP2_sterol-bd_dom_sf"/>
</dbReference>
<dbReference type="GO" id="GO:0018741">
    <property type="term" value="F:linear primary-alkylsulfatase activity"/>
    <property type="evidence" value="ECO:0007669"/>
    <property type="project" value="UniProtKB-EC"/>
</dbReference>
<gene>
    <name evidence="12" type="ORF">COR50_16980</name>
</gene>
<name>A0A291QXQ3_9BACT</name>
<feature type="chain" id="PRO_5012290526" description="Linear primary-alkylsulfatase" evidence="10">
    <location>
        <begin position="24"/>
        <end position="678"/>
    </location>
</feature>
<dbReference type="InterPro" id="IPR036866">
    <property type="entry name" value="RibonucZ/Hydroxyglut_hydro"/>
</dbReference>
<dbReference type="GO" id="GO:0046983">
    <property type="term" value="F:protein dimerization activity"/>
    <property type="evidence" value="ECO:0007669"/>
    <property type="project" value="InterPro"/>
</dbReference>
<feature type="signal peptide" evidence="10">
    <location>
        <begin position="1"/>
        <end position="23"/>
    </location>
</feature>
<dbReference type="Pfam" id="PF14863">
    <property type="entry name" value="Alkyl_sulf_dimr"/>
    <property type="match status" value="1"/>
</dbReference>
<evidence type="ECO:0000256" key="6">
    <source>
        <dbReference type="ARBA" id="ARBA00066568"/>
    </source>
</evidence>
<evidence type="ECO:0000313" key="12">
    <source>
        <dbReference type="EMBL" id="ATL48720.1"/>
    </source>
</evidence>
<dbReference type="InterPro" id="IPR052195">
    <property type="entry name" value="Bact_Alkyl/Aryl-Sulfatase"/>
</dbReference>
<evidence type="ECO:0000256" key="4">
    <source>
        <dbReference type="ARBA" id="ARBA00022833"/>
    </source>
</evidence>